<organism evidence="2 3">
    <name type="scientific">Dyadobacter psychrotolerans</name>
    <dbReference type="NCBI Taxonomy" id="2541721"/>
    <lineage>
        <taxon>Bacteria</taxon>
        <taxon>Pseudomonadati</taxon>
        <taxon>Bacteroidota</taxon>
        <taxon>Cytophagia</taxon>
        <taxon>Cytophagales</taxon>
        <taxon>Spirosomataceae</taxon>
        <taxon>Dyadobacter</taxon>
    </lineage>
</organism>
<reference evidence="2 3" key="1">
    <citation type="submission" date="2019-03" db="EMBL/GenBank/DDBJ databases">
        <title>Dyadobacter AR-3-6 sp. nov., isolated from arctic soil.</title>
        <authorList>
            <person name="Chaudhary D.K."/>
        </authorList>
    </citation>
    <scope>NUCLEOTIDE SEQUENCE [LARGE SCALE GENOMIC DNA]</scope>
    <source>
        <strain evidence="2 3">AR-3-6</strain>
    </source>
</reference>
<keyword evidence="1" id="KW-0472">Membrane</keyword>
<evidence type="ECO:0000313" key="3">
    <source>
        <dbReference type="Proteomes" id="UP000294850"/>
    </source>
</evidence>
<dbReference type="OrthoDB" id="1273979at2"/>
<feature type="transmembrane region" description="Helical" evidence="1">
    <location>
        <begin position="48"/>
        <end position="65"/>
    </location>
</feature>
<dbReference type="Proteomes" id="UP000294850">
    <property type="component" value="Unassembled WGS sequence"/>
</dbReference>
<accession>A0A4R5D8C0</accession>
<protein>
    <submittedName>
        <fullName evidence="2">DUF4133 domain-containing protein</fullName>
    </submittedName>
</protein>
<proteinExistence type="predicted"/>
<dbReference type="EMBL" id="SMFL01000018">
    <property type="protein sequence ID" value="TDE09802.1"/>
    <property type="molecule type" value="Genomic_DNA"/>
</dbReference>
<evidence type="ECO:0000256" key="1">
    <source>
        <dbReference type="SAM" id="Phobius"/>
    </source>
</evidence>
<dbReference type="Pfam" id="PF13571">
    <property type="entry name" value="DUF4133"/>
    <property type="match status" value="1"/>
</dbReference>
<keyword evidence="3" id="KW-1185">Reference proteome</keyword>
<dbReference type="InterPro" id="IPR025407">
    <property type="entry name" value="DUF4133"/>
</dbReference>
<keyword evidence="1" id="KW-1133">Transmembrane helix</keyword>
<dbReference type="AlphaFoldDB" id="A0A4R5D8C0"/>
<dbReference type="RefSeq" id="WP_131962005.1">
    <property type="nucleotide sequence ID" value="NZ_SMFL01000018.1"/>
</dbReference>
<sequence>MKKYTIYRGIDNEIEFKGLKGQFFYYAAIGGVITIMLTLFFHIVGMPIIISIVFLVGGLAASFFVPQHYNKSHGKWGFSKLPVVSMQPKFIVRRKASRNVVKLRAVKRN</sequence>
<gene>
    <name evidence="2" type="ORF">E0F88_29875</name>
</gene>
<keyword evidence="1" id="KW-0812">Transmembrane</keyword>
<feature type="transmembrane region" description="Helical" evidence="1">
    <location>
        <begin position="23"/>
        <end position="42"/>
    </location>
</feature>
<name>A0A4R5D8C0_9BACT</name>
<evidence type="ECO:0000313" key="2">
    <source>
        <dbReference type="EMBL" id="TDE09802.1"/>
    </source>
</evidence>
<comment type="caution">
    <text evidence="2">The sequence shown here is derived from an EMBL/GenBank/DDBJ whole genome shotgun (WGS) entry which is preliminary data.</text>
</comment>